<name>D7FWW9_ECTSI</name>
<sequence>MKIIRRLQNGCKAEFSIGDKQTVTALVRLGLLTANLDSPLHSLWTNQKHHNAKTERACQACVVPRRDLGNPKYDIVKNARTADGLREDLSRVAATEKKQDRDKLSRALGVVVPRYPNPQDEVAFDRVEGCGMDILHQSALNSGKKIMGFVMDALDPAGSEIVRARFAWCRMLPPNVSPMADITSAGGWSALTGQQLWLVSSSFPFLLAPIFSSPDNLGRYVRTMVVTEVADRISVDPGTPAGKAAVCNAFQDLVKACSWSCFVVRSPSFTAEGLRALQKSQLEQVKQATRVMGVALGTIHKGLHIARNVVVNGVVTNCNVGEAKNKELKASAPSASGRDNARHIWRATNDSLAIKALADAIEWTASGWTGSKWERRTVTAGDLCRQTLQDLFSVLLLAPALSDTLSAGRPWGYVEWDEDLVGTEAPLTGVDGADWQSVVRETLPTAVQHEAQYKDKLGCGREESGPLCNDDVCAFCCRDVVGSPRVRCLFEPSMDAEGLSDRGCVGGSIVDGRWRGGRKDHRGDGGFGWEVVKGEHLRIVGHRYLATEPGTG</sequence>
<accession>D7FWW9</accession>
<evidence type="ECO:0000313" key="1">
    <source>
        <dbReference type="EMBL" id="CBJ32207.1"/>
    </source>
</evidence>
<keyword evidence="2" id="KW-1185">Reference proteome</keyword>
<evidence type="ECO:0000313" key="2">
    <source>
        <dbReference type="Proteomes" id="UP000002630"/>
    </source>
</evidence>
<dbReference type="EMBL" id="FN649760">
    <property type="protein sequence ID" value="CBJ32207.1"/>
    <property type="molecule type" value="Genomic_DNA"/>
</dbReference>
<dbReference type="InParanoid" id="D7FWW9"/>
<protein>
    <submittedName>
        <fullName evidence="1">Uncharacterized protein</fullName>
    </submittedName>
</protein>
<dbReference type="Proteomes" id="UP000002630">
    <property type="component" value="Unassembled WGS sequence"/>
</dbReference>
<reference evidence="1 2" key="1">
    <citation type="journal article" date="2010" name="Nature">
        <title>The Ectocarpus genome and the independent evolution of multicellularity in brown algae.</title>
        <authorList>
            <person name="Cock J.M."/>
            <person name="Sterck L."/>
            <person name="Rouze P."/>
            <person name="Scornet D."/>
            <person name="Allen A.E."/>
            <person name="Amoutzias G."/>
            <person name="Anthouard V."/>
            <person name="Artiguenave F."/>
            <person name="Aury J.M."/>
            <person name="Badger J.H."/>
            <person name="Beszteri B."/>
            <person name="Billiau K."/>
            <person name="Bonnet E."/>
            <person name="Bothwell J.H."/>
            <person name="Bowler C."/>
            <person name="Boyen C."/>
            <person name="Brownlee C."/>
            <person name="Carrano C.J."/>
            <person name="Charrier B."/>
            <person name="Cho G.Y."/>
            <person name="Coelho S.M."/>
            <person name="Collen J."/>
            <person name="Corre E."/>
            <person name="Da Silva C."/>
            <person name="Delage L."/>
            <person name="Delaroque N."/>
            <person name="Dittami S.M."/>
            <person name="Doulbeau S."/>
            <person name="Elias M."/>
            <person name="Farnham G."/>
            <person name="Gachon C.M."/>
            <person name="Gschloessl B."/>
            <person name="Heesch S."/>
            <person name="Jabbari K."/>
            <person name="Jubin C."/>
            <person name="Kawai H."/>
            <person name="Kimura K."/>
            <person name="Kloareg B."/>
            <person name="Kupper F.C."/>
            <person name="Lang D."/>
            <person name="Le Bail A."/>
            <person name="Leblanc C."/>
            <person name="Lerouge P."/>
            <person name="Lohr M."/>
            <person name="Lopez P.J."/>
            <person name="Martens C."/>
            <person name="Maumus F."/>
            <person name="Michel G."/>
            <person name="Miranda-Saavedra D."/>
            <person name="Morales J."/>
            <person name="Moreau H."/>
            <person name="Motomura T."/>
            <person name="Nagasato C."/>
            <person name="Napoli C.A."/>
            <person name="Nelson D.R."/>
            <person name="Nyvall-Collen P."/>
            <person name="Peters A.F."/>
            <person name="Pommier C."/>
            <person name="Potin P."/>
            <person name="Poulain J."/>
            <person name="Quesneville H."/>
            <person name="Read B."/>
            <person name="Rensing S.A."/>
            <person name="Ritter A."/>
            <person name="Rousvoal S."/>
            <person name="Samanta M."/>
            <person name="Samson G."/>
            <person name="Schroeder D.C."/>
            <person name="Segurens B."/>
            <person name="Strittmatter M."/>
            <person name="Tonon T."/>
            <person name="Tregear J.W."/>
            <person name="Valentin K."/>
            <person name="von Dassow P."/>
            <person name="Yamagishi T."/>
            <person name="Van de Peer Y."/>
            <person name="Wincker P."/>
        </authorList>
    </citation>
    <scope>NUCLEOTIDE SEQUENCE [LARGE SCALE GENOMIC DNA]</scope>
    <source>
        <strain evidence="2">Ec32 / CCAP1310/4</strain>
    </source>
</reference>
<organism evidence="1 2">
    <name type="scientific">Ectocarpus siliculosus</name>
    <name type="common">Brown alga</name>
    <name type="synonym">Conferva siliculosa</name>
    <dbReference type="NCBI Taxonomy" id="2880"/>
    <lineage>
        <taxon>Eukaryota</taxon>
        <taxon>Sar</taxon>
        <taxon>Stramenopiles</taxon>
        <taxon>Ochrophyta</taxon>
        <taxon>PX clade</taxon>
        <taxon>Phaeophyceae</taxon>
        <taxon>Ectocarpales</taxon>
        <taxon>Ectocarpaceae</taxon>
        <taxon>Ectocarpus</taxon>
    </lineage>
</organism>
<gene>
    <name evidence="1" type="ORF">Esi_0316_0034</name>
</gene>
<dbReference type="OrthoDB" id="10380894at2759"/>
<dbReference type="AlphaFoldDB" id="D7FWW9"/>
<proteinExistence type="predicted"/>